<protein>
    <submittedName>
        <fullName evidence="1">Uncharacterized protein (DUF1697 family)</fullName>
    </submittedName>
</protein>
<dbReference type="Gene3D" id="3.30.70.1260">
    <property type="entry name" value="bacterial protein sp0830 like"/>
    <property type="match status" value="1"/>
</dbReference>
<dbReference type="RefSeq" id="WP_132776771.1">
    <property type="nucleotide sequence ID" value="NZ_SMBZ01000005.1"/>
</dbReference>
<dbReference type="PANTHER" id="PTHR36439:SF1">
    <property type="entry name" value="DUF1697 DOMAIN-CONTAINING PROTEIN"/>
    <property type="match status" value="1"/>
</dbReference>
<dbReference type="OrthoDB" id="9806494at2"/>
<name>A0A4R3VVS0_9SPHI</name>
<dbReference type="Pfam" id="PF08002">
    <property type="entry name" value="DUF1697"/>
    <property type="match status" value="1"/>
</dbReference>
<evidence type="ECO:0000313" key="2">
    <source>
        <dbReference type="Proteomes" id="UP000295197"/>
    </source>
</evidence>
<comment type="caution">
    <text evidence="1">The sequence shown here is derived from an EMBL/GenBank/DDBJ whole genome shotgun (WGS) entry which is preliminary data.</text>
</comment>
<sequence length="175" mass="20378">MQTYIVLLRSVNVSGKNIIKMAELKAHLQKHYNNVQTYIQSGNIILHSYREKHAVQSKITTLIKQYFELDIAVFILNANELSLIIKNNPFDIDLASNNVYITLLDHKLDEEFIRKLEELDLGDEKYWIQRDVLYFYLPKGMANSKLSTPFIEKKLKVIATGRNLNTMHKLLALIK</sequence>
<reference evidence="1 2" key="1">
    <citation type="submission" date="2019-03" db="EMBL/GenBank/DDBJ databases">
        <title>Genomic Encyclopedia of Type Strains, Phase IV (KMG-IV): sequencing the most valuable type-strain genomes for metagenomic binning, comparative biology and taxonomic classification.</title>
        <authorList>
            <person name="Goeker M."/>
        </authorList>
    </citation>
    <scope>NUCLEOTIDE SEQUENCE [LARGE SCALE GENOMIC DNA]</scope>
    <source>
        <strain evidence="1 2">DSM 22362</strain>
    </source>
</reference>
<dbReference type="PIRSF" id="PIRSF008502">
    <property type="entry name" value="UCP008502"/>
    <property type="match status" value="1"/>
</dbReference>
<dbReference type="PANTHER" id="PTHR36439">
    <property type="entry name" value="BLL4334 PROTEIN"/>
    <property type="match status" value="1"/>
</dbReference>
<keyword evidence="2" id="KW-1185">Reference proteome</keyword>
<accession>A0A4R3VVS0</accession>
<dbReference type="Gene3D" id="3.30.70.1280">
    <property type="entry name" value="SP0830-like domains"/>
    <property type="match status" value="1"/>
</dbReference>
<dbReference type="AlphaFoldDB" id="A0A4R3VVS0"/>
<proteinExistence type="predicted"/>
<organism evidence="1 2">
    <name type="scientific">Sphingobacterium alimentarium</name>
    <dbReference type="NCBI Taxonomy" id="797292"/>
    <lineage>
        <taxon>Bacteria</taxon>
        <taxon>Pseudomonadati</taxon>
        <taxon>Bacteroidota</taxon>
        <taxon>Sphingobacteriia</taxon>
        <taxon>Sphingobacteriales</taxon>
        <taxon>Sphingobacteriaceae</taxon>
        <taxon>Sphingobacterium</taxon>
    </lineage>
</organism>
<dbReference type="EMBL" id="SMBZ01000005">
    <property type="protein sequence ID" value="TCV19268.1"/>
    <property type="molecule type" value="Genomic_DNA"/>
</dbReference>
<dbReference type="SUPFAM" id="SSF160379">
    <property type="entry name" value="SP0830-like"/>
    <property type="match status" value="1"/>
</dbReference>
<evidence type="ECO:0000313" key="1">
    <source>
        <dbReference type="EMBL" id="TCV19268.1"/>
    </source>
</evidence>
<gene>
    <name evidence="1" type="ORF">EDC17_100579</name>
</gene>
<dbReference type="Proteomes" id="UP000295197">
    <property type="component" value="Unassembled WGS sequence"/>
</dbReference>
<dbReference type="InterPro" id="IPR012545">
    <property type="entry name" value="DUF1697"/>
</dbReference>